<dbReference type="RefSeq" id="WP_000123149.1">
    <property type="nucleotide sequence ID" value="NC_003028.3"/>
</dbReference>
<proteinExistence type="predicted"/>
<dbReference type="BioCyc" id="SPNE170187:G1FZB-1167-MONOMER"/>
<protein>
    <submittedName>
        <fullName evidence="1">Uncharacterized protein</fullName>
    </submittedName>
</protein>
<dbReference type="PaxDb" id="170187-SP_1145"/>
<dbReference type="EMBL" id="AE005672">
    <property type="protein sequence ID" value="AAK75255.1"/>
    <property type="molecule type" value="Genomic_DNA"/>
</dbReference>
<evidence type="ECO:0000313" key="2">
    <source>
        <dbReference type="Proteomes" id="UP000000585"/>
    </source>
</evidence>
<name>A0A0H2UQ82_STRPN</name>
<organism evidence="1 2">
    <name type="scientific">Streptococcus pneumoniae serotype 4 (strain ATCC BAA-334 / TIGR4)</name>
    <dbReference type="NCBI Taxonomy" id="170187"/>
    <lineage>
        <taxon>Bacteria</taxon>
        <taxon>Bacillati</taxon>
        <taxon>Bacillota</taxon>
        <taxon>Bacilli</taxon>
        <taxon>Lactobacillales</taxon>
        <taxon>Streptococcaceae</taxon>
        <taxon>Streptococcus</taxon>
    </lineage>
</organism>
<dbReference type="AlphaFoldDB" id="A0A0H2UQ82"/>
<gene>
    <name evidence="1" type="ordered locus">SP_1145</name>
</gene>
<accession>A0A0H2UQ82</accession>
<dbReference type="Proteomes" id="UP000000585">
    <property type="component" value="Chromosome"/>
</dbReference>
<dbReference type="KEGG" id="spn:SP_1145"/>
<sequence length="396" mass="44797">MTAEIGILNKNGVVLASDSAVTLSDGKNSKVFNSARKLFTLSKEHSVGIMIYGNASFMEIPWEVILNEFKQAIGTDLLDNTAQYVEKLIEFLISFKHLQVEDLLRNYIVRSTRSILDSIAYEAQETADLRVSNGETITLDDFNKILLNAITNFSLEISKVEAESNFEFFEAELELIKSIVDDVFKSFPHTDDEVEVIAKSLYKAIFIGYDSTNITGLVIAGYGTDEIFPSIRQIELYGIFSKRLIWKVINESVINHHKTCHIIPFAQSEMVETIMNGIDPNLNVYIAEQVSSVMEKNGLGDEIENIFENISSIQQKYYINPIIDLIGMQPLNEMASTAKTFIELTSFKRKIVNTLETVGGPVDVLAISKGEGPIWIDRKYYFDIDKNLDYRMRKES</sequence>
<reference evidence="1 2" key="1">
    <citation type="journal article" date="2001" name="Science">
        <title>Complete genome sequence of a virulent isolate of Streptococcus pneumoniae.</title>
        <authorList>
            <person name="Tettelin H."/>
            <person name="Nelson K.E."/>
            <person name="Paulsen I.T."/>
            <person name="Eisen J.A."/>
            <person name="Read T.D."/>
            <person name="Peterson S."/>
            <person name="Heidelberg J."/>
            <person name="DeBoy R.T."/>
            <person name="Haft D.H."/>
            <person name="Dodson R.J."/>
            <person name="Durkin A.S."/>
            <person name="Gwinn M."/>
            <person name="Kolonay J.F."/>
            <person name="Nelson W.C."/>
            <person name="Peterson J.D."/>
            <person name="Umayam L.A."/>
            <person name="White O."/>
            <person name="Salzberg S.L."/>
            <person name="Lewis M.R."/>
            <person name="Radune D."/>
            <person name="Holtzapple E."/>
            <person name="Khouri H."/>
            <person name="Wolf A.M."/>
            <person name="Utterback T.R."/>
            <person name="Hansen C.L."/>
            <person name="McDonald L.A."/>
            <person name="Feldblyum T.V."/>
            <person name="Angiuoli S."/>
            <person name="Dickinson T."/>
            <person name="Hickey E.K."/>
            <person name="Holt I.E."/>
            <person name="Loftus B.J."/>
            <person name="Yang F."/>
            <person name="Smith H.O."/>
            <person name="Venter J.C."/>
            <person name="Dougherty B.A."/>
            <person name="Morrison D.A."/>
            <person name="Hollingshead S.K."/>
            <person name="Fraser C.M."/>
        </authorList>
    </citation>
    <scope>NUCLEOTIDE SEQUENCE [LARGE SCALE GENOMIC DNA]</scope>
    <source>
        <strain evidence="2">ATCC BAA-334 / TIGR4</strain>
    </source>
</reference>
<dbReference type="eggNOG" id="ENOG502Z7IZ">
    <property type="taxonomic scope" value="Bacteria"/>
</dbReference>
<evidence type="ECO:0000313" key="1">
    <source>
        <dbReference type="EMBL" id="AAK75255.1"/>
    </source>
</evidence>
<dbReference type="EnsemblBacteria" id="AAK75255">
    <property type="protein sequence ID" value="AAK75255"/>
    <property type="gene ID" value="SP_1145"/>
</dbReference>
<keyword evidence="2" id="KW-1185">Reference proteome</keyword>